<protein>
    <submittedName>
        <fullName evidence="1">Chromosome segregation ATPase</fullName>
    </submittedName>
</protein>
<reference evidence="1 2" key="1">
    <citation type="submission" date="2020-08" db="EMBL/GenBank/DDBJ databases">
        <title>Sequencing the genomes of 1000 actinobacteria strains.</title>
        <authorList>
            <person name="Klenk H.-P."/>
        </authorList>
    </citation>
    <scope>NUCLEOTIDE SEQUENCE [LARGE SCALE GENOMIC DNA]</scope>
    <source>
        <strain evidence="1 2">DSM 105498</strain>
    </source>
</reference>
<dbReference type="Proteomes" id="UP000589626">
    <property type="component" value="Unassembled WGS sequence"/>
</dbReference>
<proteinExistence type="predicted"/>
<organism evidence="1 2">
    <name type="scientific">Nocardioides soli</name>
    <dbReference type="NCBI Taxonomy" id="1036020"/>
    <lineage>
        <taxon>Bacteria</taxon>
        <taxon>Bacillati</taxon>
        <taxon>Actinomycetota</taxon>
        <taxon>Actinomycetes</taxon>
        <taxon>Propionibacteriales</taxon>
        <taxon>Nocardioidaceae</taxon>
        <taxon>Nocardioides</taxon>
    </lineage>
</organism>
<evidence type="ECO:0000313" key="2">
    <source>
        <dbReference type="Proteomes" id="UP000589626"/>
    </source>
</evidence>
<dbReference type="SUPFAM" id="SSF57997">
    <property type="entry name" value="Tropomyosin"/>
    <property type="match status" value="1"/>
</dbReference>
<name>A0A7W4Z0Q9_9ACTN</name>
<evidence type="ECO:0000313" key="1">
    <source>
        <dbReference type="EMBL" id="MBB3040715.1"/>
    </source>
</evidence>
<dbReference type="RefSeq" id="WP_183590714.1">
    <property type="nucleotide sequence ID" value="NZ_JACHWR010000001.1"/>
</dbReference>
<gene>
    <name evidence="1" type="ORF">FHU40_000516</name>
</gene>
<comment type="caution">
    <text evidence="1">The sequence shown here is derived from an EMBL/GenBank/DDBJ whole genome shotgun (WGS) entry which is preliminary data.</text>
</comment>
<keyword evidence="2" id="KW-1185">Reference proteome</keyword>
<dbReference type="Gene3D" id="1.20.5.340">
    <property type="match status" value="1"/>
</dbReference>
<accession>A0A7W4Z0Q9</accession>
<sequence length="81" mass="9179">MTGDASLHLRVSRLENETESIYELITEVRSTQQEHTQRLTRVEERLAGVDERLAGVDERLATIESTLHEVVRRLPEPPAGS</sequence>
<dbReference type="AlphaFoldDB" id="A0A7W4Z0Q9"/>
<dbReference type="EMBL" id="JACHWR010000001">
    <property type="protein sequence ID" value="MBB3040715.1"/>
    <property type="molecule type" value="Genomic_DNA"/>
</dbReference>